<evidence type="ECO:0000313" key="1">
    <source>
        <dbReference type="EMBL" id="GAH50588.1"/>
    </source>
</evidence>
<accession>X1HZ67</accession>
<organism evidence="1">
    <name type="scientific">marine sediment metagenome</name>
    <dbReference type="NCBI Taxonomy" id="412755"/>
    <lineage>
        <taxon>unclassified sequences</taxon>
        <taxon>metagenomes</taxon>
        <taxon>ecological metagenomes</taxon>
    </lineage>
</organism>
<name>X1HZ67_9ZZZZ</name>
<sequence>MEKTKEIKKVRINFNEPHITYKNSKEQKIVGCTTALG</sequence>
<dbReference type="AlphaFoldDB" id="X1HZ67"/>
<protein>
    <submittedName>
        <fullName evidence="1">Uncharacterized protein</fullName>
    </submittedName>
</protein>
<dbReference type="EMBL" id="BARU01024552">
    <property type="protein sequence ID" value="GAH50588.1"/>
    <property type="molecule type" value="Genomic_DNA"/>
</dbReference>
<gene>
    <name evidence="1" type="ORF">S03H2_39676</name>
</gene>
<reference evidence="1" key="1">
    <citation type="journal article" date="2014" name="Front. Microbiol.">
        <title>High frequency of phylogenetically diverse reductive dehalogenase-homologous genes in deep subseafloor sedimentary metagenomes.</title>
        <authorList>
            <person name="Kawai M."/>
            <person name="Futagami T."/>
            <person name="Toyoda A."/>
            <person name="Takaki Y."/>
            <person name="Nishi S."/>
            <person name="Hori S."/>
            <person name="Arai W."/>
            <person name="Tsubouchi T."/>
            <person name="Morono Y."/>
            <person name="Uchiyama I."/>
            <person name="Ito T."/>
            <person name="Fujiyama A."/>
            <person name="Inagaki F."/>
            <person name="Takami H."/>
        </authorList>
    </citation>
    <scope>NUCLEOTIDE SEQUENCE</scope>
    <source>
        <strain evidence="1">Expedition CK06-06</strain>
    </source>
</reference>
<comment type="caution">
    <text evidence="1">The sequence shown here is derived from an EMBL/GenBank/DDBJ whole genome shotgun (WGS) entry which is preliminary data.</text>
</comment>
<proteinExistence type="predicted"/>
<feature type="non-terminal residue" evidence="1">
    <location>
        <position position="37"/>
    </location>
</feature>